<keyword evidence="6" id="KW-1185">Reference proteome</keyword>
<proteinExistence type="predicted"/>
<protein>
    <submittedName>
        <fullName evidence="5">tRNA (Guanine-N1-)-methyltransferase</fullName>
    </submittedName>
</protein>
<dbReference type="Gene3D" id="3.40.1280.30">
    <property type="match status" value="1"/>
</dbReference>
<evidence type="ECO:0000256" key="1">
    <source>
        <dbReference type="ARBA" id="ARBA00022603"/>
    </source>
</evidence>
<dbReference type="eggNOG" id="arCOG00967">
    <property type="taxonomic scope" value="Archaea"/>
</dbReference>
<dbReference type="GeneID" id="10360367"/>
<evidence type="ECO:0000313" key="6">
    <source>
        <dbReference type="Proteomes" id="UP000008138"/>
    </source>
</evidence>
<dbReference type="KEGG" id="tuz:TUZN_0832"/>
<name>F2L5E7_THEU7</name>
<evidence type="ECO:0000259" key="4">
    <source>
        <dbReference type="PROSITE" id="PS51675"/>
    </source>
</evidence>
<dbReference type="STRING" id="999630.TUZN_0832"/>
<evidence type="ECO:0000256" key="3">
    <source>
        <dbReference type="ARBA" id="ARBA00022691"/>
    </source>
</evidence>
<organism evidence="5 6">
    <name type="scientific">Thermoproteus uzoniensis (strain 768-20)</name>
    <dbReference type="NCBI Taxonomy" id="999630"/>
    <lineage>
        <taxon>Archaea</taxon>
        <taxon>Thermoproteota</taxon>
        <taxon>Thermoprotei</taxon>
        <taxon>Thermoproteales</taxon>
        <taxon>Thermoproteaceae</taxon>
        <taxon>Thermoproteus</taxon>
    </lineage>
</organism>
<evidence type="ECO:0000313" key="5">
    <source>
        <dbReference type="EMBL" id="AEA12318.1"/>
    </source>
</evidence>
<dbReference type="EMBL" id="CP002590">
    <property type="protein sequence ID" value="AEA12318.1"/>
    <property type="molecule type" value="Genomic_DNA"/>
</dbReference>
<gene>
    <name evidence="5" type="ordered locus">TUZN_0832</name>
</gene>
<dbReference type="InterPro" id="IPR028564">
    <property type="entry name" value="MT_TRM10-typ"/>
</dbReference>
<reference evidence="5 6" key="1">
    <citation type="journal article" date="2011" name="J. Bacteriol.">
        <title>Complete genome sequence of the thermoacidophilic crenarchaeon Thermoproteus uzoniensis 768-20.</title>
        <authorList>
            <person name="Mardanov A.V."/>
            <person name="Gumerov V.M."/>
            <person name="Beletsky A.V."/>
            <person name="Prokofeva M.I."/>
            <person name="Bonch-Osmolovskaya E.A."/>
            <person name="Ravin N.V."/>
            <person name="Skryabin K.G."/>
        </authorList>
    </citation>
    <scope>NUCLEOTIDE SEQUENCE [LARGE SCALE GENOMIC DNA]</scope>
    <source>
        <strain evidence="5 6">768-20</strain>
    </source>
</reference>
<feature type="domain" description="SAM-dependent MTase TRM10-type" evidence="4">
    <location>
        <begin position="59"/>
        <end position="252"/>
    </location>
</feature>
<accession>F2L5E7</accession>
<dbReference type="AlphaFoldDB" id="F2L5E7"/>
<dbReference type="GO" id="GO:0008175">
    <property type="term" value="F:tRNA methyltransferase activity"/>
    <property type="evidence" value="ECO:0007669"/>
    <property type="project" value="InterPro"/>
</dbReference>
<evidence type="ECO:0000256" key="2">
    <source>
        <dbReference type="ARBA" id="ARBA00022679"/>
    </source>
</evidence>
<keyword evidence="1" id="KW-0489">Methyltransferase</keyword>
<keyword evidence="3" id="KW-0949">S-adenosyl-L-methionine</keyword>
<sequence length="300" mass="33336">MGYLGSLLLRELERMGLGRPAVPRRLRCRYEPEQCAAVRILLGGYRLCKFPDGVALVREDRPCPEPVEVRLEPPEAPRIYIDLGLWDIHTDSEKNELVEQVVASIAAVRRQLWDGNLYLSRAPPEFLERFSKAARGMRHAVRFQVGPPPSASLVLDPEGPCVADEEVLRSASDIVLGGIVDKERIYKGATARLAASIGVPDRRRCRIELRGSTVGVPDRINKIVEIVLSVRFAGASLEDAIISAQAKRDKVYRLMREFQKAGKCVDPALADELARWLKADRKAVELAAAKAHVRIGCESI</sequence>
<dbReference type="Proteomes" id="UP000008138">
    <property type="component" value="Chromosome"/>
</dbReference>
<dbReference type="GO" id="GO:0030488">
    <property type="term" value="P:tRNA methylation"/>
    <property type="evidence" value="ECO:0007669"/>
    <property type="project" value="InterPro"/>
</dbReference>
<reference key="2">
    <citation type="submission" date="2011-03" db="EMBL/GenBank/DDBJ databases">
        <title>Complete genome sequence of the thermoacidophilic crenarchaeon Thermoproteus uzoniensis 768-20.</title>
        <authorList>
            <person name="Mardanov A.V."/>
            <person name="Gumerov V.M."/>
            <person name="Beletsky A.V."/>
            <person name="Prokofeva M.I."/>
            <person name="Bonch-Osmolovskaya E.A."/>
            <person name="Ravin N.V."/>
            <person name="Skryabin K.G."/>
        </authorList>
    </citation>
    <scope>NUCLEOTIDE SEQUENCE</scope>
    <source>
        <strain>768-20</strain>
    </source>
</reference>
<dbReference type="InterPro" id="IPR038459">
    <property type="entry name" value="MT_TRM10-typ_sf"/>
</dbReference>
<dbReference type="HOGENOM" id="CLU_061952_0_0_2"/>
<dbReference type="PROSITE" id="PS51675">
    <property type="entry name" value="SAM_MT_TRM10"/>
    <property type="match status" value="1"/>
</dbReference>
<keyword evidence="2" id="KW-0808">Transferase</keyword>
<dbReference type="RefSeq" id="WP_013679654.1">
    <property type="nucleotide sequence ID" value="NC_015315.1"/>
</dbReference>
<dbReference type="OrthoDB" id="14987at2157"/>